<evidence type="ECO:0008006" key="3">
    <source>
        <dbReference type="Google" id="ProtNLM"/>
    </source>
</evidence>
<sequence>MALDRDGVIAKVRRLTEVPPTYEGLKEKAEAFLRAVGTEQEKSAFRSLIEEIKVDVTTIDELIRLTESPEGIALFGEKKAEKLNTIAKDAKQQGEDTCICPACQACKEILANQAAIAS</sequence>
<reference evidence="1 2" key="1">
    <citation type="submission" date="2011-08" db="EMBL/GenBank/DDBJ databases">
        <title>The Genome Sequence of Selenomonas noxia F0398.</title>
        <authorList>
            <consortium name="The Broad Institute Genome Sequencing Platform"/>
            <person name="Earl A."/>
            <person name="Ward D."/>
            <person name="Feldgarden M."/>
            <person name="Gevers D."/>
            <person name="Izard J."/>
            <person name="Ganesan A."/>
            <person name="Blanton J.M."/>
            <person name="Baranova O.V."/>
            <person name="Tanner A.C."/>
            <person name="Dewhirst F.E."/>
            <person name="Young S.K."/>
            <person name="Zeng Q."/>
            <person name="Gargeya S."/>
            <person name="Fitzgerald M."/>
            <person name="Haas B."/>
            <person name="Abouelleil A."/>
            <person name="Alvarado L."/>
            <person name="Arachchi H.M."/>
            <person name="Berlin A."/>
            <person name="Brown A."/>
            <person name="Chapman S.B."/>
            <person name="Chen Z."/>
            <person name="Dunbar C."/>
            <person name="Freedman E."/>
            <person name="Gearin G."/>
            <person name="Gellesch M."/>
            <person name="Goldberg J."/>
            <person name="Griggs A."/>
            <person name="Gujja S."/>
            <person name="Heiman D."/>
            <person name="Howarth C."/>
            <person name="Larson L."/>
            <person name="Lui A."/>
            <person name="MacDonald P.J.P."/>
            <person name="Montmayeur A."/>
            <person name="Murphy C."/>
            <person name="Neiman D."/>
            <person name="Pearson M."/>
            <person name="Priest M."/>
            <person name="Roberts A."/>
            <person name="Saif S."/>
            <person name="Shea T."/>
            <person name="Shenoy N."/>
            <person name="Sisk P."/>
            <person name="Stolte C."/>
            <person name="Sykes S."/>
            <person name="Wortman J."/>
            <person name="Nusbaum C."/>
            <person name="Birren B."/>
        </authorList>
    </citation>
    <scope>NUCLEOTIDE SEQUENCE [LARGE SCALE GENOMIC DNA]</scope>
    <source>
        <strain evidence="1 2">F0398</strain>
    </source>
</reference>
<comment type="caution">
    <text evidence="1">The sequence shown here is derived from an EMBL/GenBank/DDBJ whole genome shotgun (WGS) entry which is preliminary data.</text>
</comment>
<evidence type="ECO:0000313" key="1">
    <source>
        <dbReference type="EMBL" id="EHG24860.1"/>
    </source>
</evidence>
<dbReference type="EMBL" id="ADGH01000009">
    <property type="protein sequence ID" value="EHG24860.1"/>
    <property type="molecule type" value="Genomic_DNA"/>
</dbReference>
<gene>
    <name evidence="1" type="ORF">HMPREF9432_01115</name>
</gene>
<keyword evidence="2" id="KW-1185">Reference proteome</keyword>
<name>A0ABP2MQ78_9FIRM</name>
<organism evidence="1 2">
    <name type="scientific">Selenomonas noxia F0398</name>
    <dbReference type="NCBI Taxonomy" id="702437"/>
    <lineage>
        <taxon>Bacteria</taxon>
        <taxon>Bacillati</taxon>
        <taxon>Bacillota</taxon>
        <taxon>Negativicutes</taxon>
        <taxon>Selenomonadales</taxon>
        <taxon>Selenomonadaceae</taxon>
        <taxon>Selenomonas</taxon>
    </lineage>
</organism>
<accession>A0ABP2MQ78</accession>
<evidence type="ECO:0000313" key="2">
    <source>
        <dbReference type="Proteomes" id="UP000003175"/>
    </source>
</evidence>
<dbReference type="Proteomes" id="UP000003175">
    <property type="component" value="Unassembled WGS sequence"/>
</dbReference>
<dbReference type="RefSeq" id="WP_006696405.1">
    <property type="nucleotide sequence ID" value="NZ_JH376858.1"/>
</dbReference>
<protein>
    <recommendedName>
        <fullName evidence="3">Nif11 domain-containing protein</fullName>
    </recommendedName>
</protein>
<proteinExistence type="predicted"/>